<proteinExistence type="predicted"/>
<dbReference type="OrthoDB" id="202478at2157"/>
<dbReference type="CDD" id="cd00293">
    <property type="entry name" value="USP-like"/>
    <property type="match status" value="1"/>
</dbReference>
<dbReference type="EMBL" id="CP058529">
    <property type="protein sequence ID" value="QLG26149.1"/>
    <property type="molecule type" value="Genomic_DNA"/>
</dbReference>
<reference evidence="2 3" key="1">
    <citation type="submission" date="2020-07" db="EMBL/GenBank/DDBJ databases">
        <title>Gai3-2, isolated from salt lake.</title>
        <authorList>
            <person name="Cui H."/>
            <person name="Shi X."/>
        </authorList>
    </citation>
    <scope>NUCLEOTIDE SEQUENCE [LARGE SCALE GENOMIC DNA]</scope>
    <source>
        <strain evidence="2 3">Gai3-2</strain>
    </source>
</reference>
<dbReference type="SUPFAM" id="SSF52402">
    <property type="entry name" value="Adenine nucleotide alpha hydrolases-like"/>
    <property type="match status" value="1"/>
</dbReference>
<dbReference type="KEGG" id="halg:HUG10_00725"/>
<sequence length="143" mass="14983">MSDVLLGTVVVPVASPDDARVTATALDEYVDDIDRVTVVHVIERSGAPPEETGEEGRTGVSDEALAAFETAFDGSDVEGRRVYSTDVVDGILDVAAEVGATAVVFTPREGGRLVRYLSGDVALRLVTEAPIPVISLPRSDAEA</sequence>
<dbReference type="Pfam" id="PF00582">
    <property type="entry name" value="Usp"/>
    <property type="match status" value="1"/>
</dbReference>
<dbReference type="GeneID" id="56027312"/>
<dbReference type="Gene3D" id="3.40.50.620">
    <property type="entry name" value="HUPs"/>
    <property type="match status" value="1"/>
</dbReference>
<feature type="domain" description="UspA" evidence="1">
    <location>
        <begin position="8"/>
        <end position="134"/>
    </location>
</feature>
<dbReference type="Proteomes" id="UP000509750">
    <property type="component" value="Chromosome"/>
</dbReference>
<organism evidence="2 3">
    <name type="scientific">Halorarum halophilum</name>
    <dbReference type="NCBI Taxonomy" id="2743090"/>
    <lineage>
        <taxon>Archaea</taxon>
        <taxon>Methanobacteriati</taxon>
        <taxon>Methanobacteriota</taxon>
        <taxon>Stenosarchaea group</taxon>
        <taxon>Halobacteria</taxon>
        <taxon>Halobacteriales</taxon>
        <taxon>Haloferacaceae</taxon>
        <taxon>Halorarum</taxon>
    </lineage>
</organism>
<evidence type="ECO:0000313" key="2">
    <source>
        <dbReference type="EMBL" id="QLG26149.1"/>
    </source>
</evidence>
<protein>
    <submittedName>
        <fullName evidence="2">Universal stress protein</fullName>
    </submittedName>
</protein>
<dbReference type="InterPro" id="IPR006016">
    <property type="entry name" value="UspA"/>
</dbReference>
<dbReference type="InterPro" id="IPR014729">
    <property type="entry name" value="Rossmann-like_a/b/a_fold"/>
</dbReference>
<evidence type="ECO:0000259" key="1">
    <source>
        <dbReference type="Pfam" id="PF00582"/>
    </source>
</evidence>
<gene>
    <name evidence="2" type="ORF">HUG10_00725</name>
</gene>
<keyword evidence="3" id="KW-1185">Reference proteome</keyword>
<dbReference type="AlphaFoldDB" id="A0A7D5GVI4"/>
<name>A0A7D5GVI4_9EURY</name>
<evidence type="ECO:0000313" key="3">
    <source>
        <dbReference type="Proteomes" id="UP000509750"/>
    </source>
</evidence>
<accession>A0A7D5GVI4</accession>
<dbReference type="RefSeq" id="WP_179167724.1">
    <property type="nucleotide sequence ID" value="NZ_CP058529.1"/>
</dbReference>